<comment type="similarity">
    <text evidence="1 2">Belongs to the small heat shock protein (HSP20) family.</text>
</comment>
<accession>A0ABN1NHM1</accession>
<dbReference type="InterPro" id="IPR008978">
    <property type="entry name" value="HSP20-like_chaperone"/>
</dbReference>
<keyword evidence="5" id="KW-1185">Reference proteome</keyword>
<feature type="domain" description="SHSP" evidence="3">
    <location>
        <begin position="17"/>
        <end position="131"/>
    </location>
</feature>
<sequence length="139" mass="15340">MLMRSDPFRELDRLAQQFFGAARPGAMVMDAYRSGDDLIVHFDLPGVDPESIDIDVERNVLSIHAERRSPAPEGAETIVAERPMGSFSRQLFLGETLDTDRIDASYEAGVLTLRIPVAEQAKPRKIQITGGSDRKQLGG</sequence>
<proteinExistence type="inferred from homology"/>
<dbReference type="Gene3D" id="2.60.40.790">
    <property type="match status" value="1"/>
</dbReference>
<dbReference type="Pfam" id="PF00011">
    <property type="entry name" value="HSP20"/>
    <property type="match status" value="1"/>
</dbReference>
<dbReference type="EMBL" id="BAAAHG010000006">
    <property type="protein sequence ID" value="GAA0907108.1"/>
    <property type="molecule type" value="Genomic_DNA"/>
</dbReference>
<dbReference type="InterPro" id="IPR002068">
    <property type="entry name" value="A-crystallin/Hsp20_dom"/>
</dbReference>
<dbReference type="CDD" id="cd06464">
    <property type="entry name" value="ACD_sHsps-like"/>
    <property type="match status" value="1"/>
</dbReference>
<dbReference type="PROSITE" id="PS01031">
    <property type="entry name" value="SHSP"/>
    <property type="match status" value="1"/>
</dbReference>
<name>A0ABN1NHM1_9ACTN</name>
<dbReference type="Proteomes" id="UP001501005">
    <property type="component" value="Unassembled WGS sequence"/>
</dbReference>
<evidence type="ECO:0000259" key="3">
    <source>
        <dbReference type="PROSITE" id="PS01031"/>
    </source>
</evidence>
<evidence type="ECO:0000313" key="5">
    <source>
        <dbReference type="Proteomes" id="UP001501005"/>
    </source>
</evidence>
<dbReference type="PANTHER" id="PTHR11527">
    <property type="entry name" value="HEAT-SHOCK PROTEIN 20 FAMILY MEMBER"/>
    <property type="match status" value="1"/>
</dbReference>
<protein>
    <submittedName>
        <fullName evidence="4">Hsp20/alpha crystallin family protein</fullName>
    </submittedName>
</protein>
<evidence type="ECO:0000256" key="2">
    <source>
        <dbReference type="RuleBase" id="RU003616"/>
    </source>
</evidence>
<dbReference type="InterPro" id="IPR031107">
    <property type="entry name" value="Small_HSP"/>
</dbReference>
<gene>
    <name evidence="4" type="ORF">GCM10009549_12760</name>
</gene>
<dbReference type="RefSeq" id="WP_344047697.1">
    <property type="nucleotide sequence ID" value="NZ_BAAAHG010000006.1"/>
</dbReference>
<dbReference type="SUPFAM" id="SSF49764">
    <property type="entry name" value="HSP20-like chaperones"/>
    <property type="match status" value="1"/>
</dbReference>
<evidence type="ECO:0000313" key="4">
    <source>
        <dbReference type="EMBL" id="GAA0907108.1"/>
    </source>
</evidence>
<comment type="caution">
    <text evidence="4">The sequence shown here is derived from an EMBL/GenBank/DDBJ whole genome shotgun (WGS) entry which is preliminary data.</text>
</comment>
<reference evidence="4 5" key="1">
    <citation type="journal article" date="2019" name="Int. J. Syst. Evol. Microbiol.">
        <title>The Global Catalogue of Microorganisms (GCM) 10K type strain sequencing project: providing services to taxonomists for standard genome sequencing and annotation.</title>
        <authorList>
            <consortium name="The Broad Institute Genomics Platform"/>
            <consortium name="The Broad Institute Genome Sequencing Center for Infectious Disease"/>
            <person name="Wu L."/>
            <person name="Ma J."/>
        </authorList>
    </citation>
    <scope>NUCLEOTIDE SEQUENCE [LARGE SCALE GENOMIC DNA]</scope>
    <source>
        <strain evidence="4 5">JCM 10673</strain>
    </source>
</reference>
<organism evidence="4 5">
    <name type="scientific">Streptomyces thermoalcalitolerans</name>
    <dbReference type="NCBI Taxonomy" id="65605"/>
    <lineage>
        <taxon>Bacteria</taxon>
        <taxon>Bacillati</taxon>
        <taxon>Actinomycetota</taxon>
        <taxon>Actinomycetes</taxon>
        <taxon>Kitasatosporales</taxon>
        <taxon>Streptomycetaceae</taxon>
        <taxon>Streptomyces</taxon>
    </lineage>
</organism>
<evidence type="ECO:0000256" key="1">
    <source>
        <dbReference type="PROSITE-ProRule" id="PRU00285"/>
    </source>
</evidence>